<gene>
    <name evidence="3" type="ORF">ACFONA_14800</name>
</gene>
<feature type="region of interest" description="Disordered" evidence="1">
    <location>
        <begin position="90"/>
        <end position="117"/>
    </location>
</feature>
<comment type="caution">
    <text evidence="3">The sequence shown here is derived from an EMBL/GenBank/DDBJ whole genome shotgun (WGS) entry which is preliminary data.</text>
</comment>
<proteinExistence type="predicted"/>
<feature type="domain" description="PilZ" evidence="2">
    <location>
        <begin position="14"/>
        <end position="86"/>
    </location>
</feature>
<evidence type="ECO:0000259" key="2">
    <source>
        <dbReference type="Pfam" id="PF07238"/>
    </source>
</evidence>
<dbReference type="Proteomes" id="UP001595713">
    <property type="component" value="Unassembled WGS sequence"/>
</dbReference>
<dbReference type="RefSeq" id="WP_261292704.1">
    <property type="nucleotide sequence ID" value="NZ_JANQBK010000001.1"/>
</dbReference>
<keyword evidence="4" id="KW-1185">Reference proteome</keyword>
<evidence type="ECO:0000313" key="4">
    <source>
        <dbReference type="Proteomes" id="UP001595713"/>
    </source>
</evidence>
<evidence type="ECO:0000256" key="1">
    <source>
        <dbReference type="SAM" id="MobiDB-lite"/>
    </source>
</evidence>
<reference evidence="4" key="1">
    <citation type="journal article" date="2019" name="Int. J. Syst. Evol. Microbiol.">
        <title>The Global Catalogue of Microorganisms (GCM) 10K type strain sequencing project: providing services to taxonomists for standard genome sequencing and annotation.</title>
        <authorList>
            <consortium name="The Broad Institute Genomics Platform"/>
            <consortium name="The Broad Institute Genome Sequencing Center for Infectious Disease"/>
            <person name="Wu L."/>
            <person name="Ma J."/>
        </authorList>
    </citation>
    <scope>NUCLEOTIDE SEQUENCE [LARGE SCALE GENOMIC DNA]</scope>
    <source>
        <strain evidence="4">KCTC 42739</strain>
    </source>
</reference>
<dbReference type="EMBL" id="JBHRXP010000007">
    <property type="protein sequence ID" value="MFC3581440.1"/>
    <property type="molecule type" value="Genomic_DNA"/>
</dbReference>
<protein>
    <submittedName>
        <fullName evidence="3">PilZ domain-containing protein</fullName>
    </submittedName>
</protein>
<sequence length="117" mass="12367">MTDDPTPDRAVTRAKRDSVFRTAQVAVPGMPGALTCRVRNISETGTCVDHKGELEQGMLVQIAIGKDEPVAGRVMWAASTLAGIAFAGPKGVPDAPPADPLTPTAGWLAERPDAYRR</sequence>
<dbReference type="InterPro" id="IPR009875">
    <property type="entry name" value="PilZ_domain"/>
</dbReference>
<name>A0ABV7T1H0_9SPHN</name>
<accession>A0ABV7T1H0</accession>
<dbReference type="Pfam" id="PF07238">
    <property type="entry name" value="PilZ"/>
    <property type="match status" value="1"/>
</dbReference>
<organism evidence="3 4">
    <name type="scientific">Sphingomonas hylomeconis</name>
    <dbReference type="NCBI Taxonomy" id="1395958"/>
    <lineage>
        <taxon>Bacteria</taxon>
        <taxon>Pseudomonadati</taxon>
        <taxon>Pseudomonadota</taxon>
        <taxon>Alphaproteobacteria</taxon>
        <taxon>Sphingomonadales</taxon>
        <taxon>Sphingomonadaceae</taxon>
        <taxon>Sphingomonas</taxon>
    </lineage>
</organism>
<evidence type="ECO:0000313" key="3">
    <source>
        <dbReference type="EMBL" id="MFC3581440.1"/>
    </source>
</evidence>